<sequence length="119" mass="14221">MKINFPQITRRYTAVKKISLVIIILATLISGIVFNITSEYINKRKILGVQSVEGVRQENENQQKVWKEDLNYWLNFKQKYPDYNYTYLKLADLYSKLNQAEESQKMWLKYEKEKGRSGF</sequence>
<evidence type="ECO:0000313" key="2">
    <source>
        <dbReference type="EMBL" id="OGF98739.1"/>
    </source>
</evidence>
<proteinExistence type="predicted"/>
<evidence type="ECO:0000313" key="3">
    <source>
        <dbReference type="Proteomes" id="UP000177396"/>
    </source>
</evidence>
<feature type="transmembrane region" description="Helical" evidence="1">
    <location>
        <begin position="18"/>
        <end position="37"/>
    </location>
</feature>
<comment type="caution">
    <text evidence="2">The sequence shown here is derived from an EMBL/GenBank/DDBJ whole genome shotgun (WGS) entry which is preliminary data.</text>
</comment>
<organism evidence="2 3">
    <name type="scientific">Candidatus Gottesmanbacteria bacterium RBG_16_38_7b</name>
    <dbReference type="NCBI Taxonomy" id="1798372"/>
    <lineage>
        <taxon>Bacteria</taxon>
        <taxon>Candidatus Gottesmaniibacteriota</taxon>
    </lineage>
</organism>
<keyword evidence="1" id="KW-0812">Transmembrane</keyword>
<keyword evidence="1" id="KW-0472">Membrane</keyword>
<gene>
    <name evidence="2" type="ORF">A2153_00295</name>
</gene>
<name>A0A1F5YF10_9BACT</name>
<dbReference type="AlphaFoldDB" id="A0A1F5YF10"/>
<keyword evidence="1" id="KW-1133">Transmembrane helix</keyword>
<dbReference type="EMBL" id="MFJB01000089">
    <property type="protein sequence ID" value="OGF98739.1"/>
    <property type="molecule type" value="Genomic_DNA"/>
</dbReference>
<accession>A0A1F5YF10</accession>
<protein>
    <submittedName>
        <fullName evidence="2">Uncharacterized protein</fullName>
    </submittedName>
</protein>
<dbReference type="Proteomes" id="UP000177396">
    <property type="component" value="Unassembled WGS sequence"/>
</dbReference>
<evidence type="ECO:0000256" key="1">
    <source>
        <dbReference type="SAM" id="Phobius"/>
    </source>
</evidence>
<reference evidence="2 3" key="1">
    <citation type="journal article" date="2016" name="Nat. Commun.">
        <title>Thousands of microbial genomes shed light on interconnected biogeochemical processes in an aquifer system.</title>
        <authorList>
            <person name="Anantharaman K."/>
            <person name="Brown C.T."/>
            <person name="Hug L.A."/>
            <person name="Sharon I."/>
            <person name="Castelle C.J."/>
            <person name="Probst A.J."/>
            <person name="Thomas B.C."/>
            <person name="Singh A."/>
            <person name="Wilkins M.J."/>
            <person name="Karaoz U."/>
            <person name="Brodie E.L."/>
            <person name="Williams K.H."/>
            <person name="Hubbard S.S."/>
            <person name="Banfield J.F."/>
        </authorList>
    </citation>
    <scope>NUCLEOTIDE SEQUENCE [LARGE SCALE GENOMIC DNA]</scope>
</reference>